<dbReference type="PROSITE" id="PS50206">
    <property type="entry name" value="RHODANESE_3"/>
    <property type="match status" value="1"/>
</dbReference>
<keyword evidence="1" id="KW-0479">Metal-binding</keyword>
<dbReference type="EMBL" id="LIUF01000002">
    <property type="protein sequence ID" value="KOX94043.1"/>
    <property type="molecule type" value="Genomic_DNA"/>
</dbReference>
<dbReference type="STRING" id="1705562.AMS69_09015"/>
<dbReference type="Pfam" id="PF00753">
    <property type="entry name" value="Lactamase_B"/>
    <property type="match status" value="1"/>
</dbReference>
<reference evidence="4 5" key="1">
    <citation type="submission" date="2015-08" db="EMBL/GenBank/DDBJ databases">
        <title>Genomes of Isolates from Cabo Rojo, PR.</title>
        <authorList>
            <person name="Sanchez-Nieves R.L."/>
            <person name="Montalvo-Rodriguez R."/>
        </authorList>
    </citation>
    <scope>NUCLEOTIDE SEQUENCE [LARGE SCALE GENOMIC DNA]</scope>
    <source>
        <strain evidence="4 5">SL3</strain>
    </source>
</reference>
<proteinExistence type="predicted"/>
<protein>
    <submittedName>
        <fullName evidence="4">Beta-lactamase</fullName>
    </submittedName>
</protein>
<evidence type="ECO:0000313" key="4">
    <source>
        <dbReference type="EMBL" id="KOX94043.1"/>
    </source>
</evidence>
<dbReference type="SUPFAM" id="SSF52821">
    <property type="entry name" value="Rhodanese/Cell cycle control phosphatase"/>
    <property type="match status" value="1"/>
</dbReference>
<dbReference type="Proteomes" id="UP000037729">
    <property type="component" value="Unassembled WGS sequence"/>
</dbReference>
<dbReference type="InterPro" id="IPR001763">
    <property type="entry name" value="Rhodanese-like_dom"/>
</dbReference>
<dbReference type="InterPro" id="IPR036873">
    <property type="entry name" value="Rhodanese-like_dom_sf"/>
</dbReference>
<dbReference type="PANTHER" id="PTHR43084:SF1">
    <property type="entry name" value="PERSULFIDE DIOXYGENASE ETHE1, MITOCHONDRIAL"/>
    <property type="match status" value="1"/>
</dbReference>
<evidence type="ECO:0000313" key="5">
    <source>
        <dbReference type="Proteomes" id="UP000037729"/>
    </source>
</evidence>
<dbReference type="InterPro" id="IPR036866">
    <property type="entry name" value="RibonucZ/Hydroxyglut_hydro"/>
</dbReference>
<dbReference type="Gene3D" id="3.40.250.10">
    <property type="entry name" value="Rhodanese-like domain"/>
    <property type="match status" value="1"/>
</dbReference>
<dbReference type="InterPro" id="IPR044528">
    <property type="entry name" value="POD-like_MBL-fold"/>
</dbReference>
<gene>
    <name evidence="4" type="ORF">AMS69_09015</name>
</gene>
<dbReference type="PATRIC" id="fig|1705562.3.peg.2895"/>
<evidence type="ECO:0000256" key="1">
    <source>
        <dbReference type="ARBA" id="ARBA00022723"/>
    </source>
</evidence>
<dbReference type="GO" id="GO:0070813">
    <property type="term" value="P:hydrogen sulfide metabolic process"/>
    <property type="evidence" value="ECO:0007669"/>
    <property type="project" value="TreeGrafter"/>
</dbReference>
<dbReference type="SMART" id="SM00849">
    <property type="entry name" value="Lactamase_B"/>
    <property type="match status" value="1"/>
</dbReference>
<dbReference type="SUPFAM" id="SSF56281">
    <property type="entry name" value="Metallo-hydrolase/oxidoreductase"/>
    <property type="match status" value="1"/>
</dbReference>
<dbReference type="CDD" id="cd07724">
    <property type="entry name" value="POD-like_MBL-fold"/>
    <property type="match status" value="1"/>
</dbReference>
<dbReference type="OrthoDB" id="9180at2157"/>
<sequence>MNAEDFPTPDADVESVTPETLKSRIDDGGSVTILDARMSGDYEEWHIDGENVESINVPYFHFLEDELDADIIADVPDDREVTVLCAKGGASEYVAGTLAERGYDVHHLEDGMNGWARIYETVEVTGYDGAGTLLQYQRPSSGCLGYLVYDEGEAAIIDPLRAFTDRYLDDADELDVDLNYALDTHIHADHISGVRDLDAAGVEGVIPAAAVDRGVTYADDLTTAEDGDTFEVGDVTIETVATPGHTTGMTSYLIDDSLLATGDGLFIESVARPDLEEGDEGAPDAARMLYESLQERVLTLPDDTLIGGAHFSDAAEPASDGSYTAPIGQLVEEMDALSMDEDDFVETILADMPPRPANYEDIIATNLGQNAVDDEEAFTLELGPNNCAASQESLAGD</sequence>
<accession>A0A0N0BPJ3</accession>
<dbReference type="GO" id="GO:0006749">
    <property type="term" value="P:glutathione metabolic process"/>
    <property type="evidence" value="ECO:0007669"/>
    <property type="project" value="InterPro"/>
</dbReference>
<dbReference type="InterPro" id="IPR001279">
    <property type="entry name" value="Metallo-B-lactamas"/>
</dbReference>
<organism evidence="4 5">
    <name type="scientific">Haloarcula rubripromontorii</name>
    <dbReference type="NCBI Taxonomy" id="1705562"/>
    <lineage>
        <taxon>Archaea</taxon>
        <taxon>Methanobacteriati</taxon>
        <taxon>Methanobacteriota</taxon>
        <taxon>Stenosarchaea group</taxon>
        <taxon>Halobacteria</taxon>
        <taxon>Halobacteriales</taxon>
        <taxon>Haloarculaceae</taxon>
        <taxon>Haloarcula</taxon>
    </lineage>
</organism>
<dbReference type="InterPro" id="IPR051682">
    <property type="entry name" value="Mito_Persulfide_Diox"/>
</dbReference>
<name>A0A0N0BPJ3_9EURY</name>
<feature type="region of interest" description="Disordered" evidence="2">
    <location>
        <begin position="1"/>
        <end position="24"/>
    </location>
</feature>
<keyword evidence="5" id="KW-1185">Reference proteome</keyword>
<evidence type="ECO:0000256" key="2">
    <source>
        <dbReference type="SAM" id="MobiDB-lite"/>
    </source>
</evidence>
<dbReference type="GO" id="GO:0050313">
    <property type="term" value="F:sulfur dioxygenase activity"/>
    <property type="evidence" value="ECO:0007669"/>
    <property type="project" value="InterPro"/>
</dbReference>
<dbReference type="SMART" id="SM00450">
    <property type="entry name" value="RHOD"/>
    <property type="match status" value="1"/>
</dbReference>
<comment type="caution">
    <text evidence="4">The sequence shown here is derived from an EMBL/GenBank/DDBJ whole genome shotgun (WGS) entry which is preliminary data.</text>
</comment>
<dbReference type="Pfam" id="PF00581">
    <property type="entry name" value="Rhodanese"/>
    <property type="match status" value="1"/>
</dbReference>
<dbReference type="AlphaFoldDB" id="A0A0N0BPJ3"/>
<evidence type="ECO:0000259" key="3">
    <source>
        <dbReference type="PROSITE" id="PS50206"/>
    </source>
</evidence>
<dbReference type="Gene3D" id="3.60.15.10">
    <property type="entry name" value="Ribonuclease Z/Hydroxyacylglutathione hydrolase-like"/>
    <property type="match status" value="1"/>
</dbReference>
<dbReference type="RefSeq" id="WP_053967718.1">
    <property type="nucleotide sequence ID" value="NZ_LIUF01000002.1"/>
</dbReference>
<dbReference type="PANTHER" id="PTHR43084">
    <property type="entry name" value="PERSULFIDE DIOXYGENASE ETHE1"/>
    <property type="match status" value="1"/>
</dbReference>
<dbReference type="GO" id="GO:0046872">
    <property type="term" value="F:metal ion binding"/>
    <property type="evidence" value="ECO:0007669"/>
    <property type="project" value="UniProtKB-KW"/>
</dbReference>
<feature type="domain" description="Rhodanese" evidence="3">
    <location>
        <begin position="27"/>
        <end position="124"/>
    </location>
</feature>